<dbReference type="Proteomes" id="UP000709959">
    <property type="component" value="Unassembled WGS sequence"/>
</dbReference>
<dbReference type="EMBL" id="JADKCH010000012">
    <property type="protein sequence ID" value="MBK8573113.1"/>
    <property type="molecule type" value="Genomic_DNA"/>
</dbReference>
<proteinExistence type="predicted"/>
<accession>A0A936F3A4</accession>
<gene>
    <name evidence="2" type="ORF">IPN91_10785</name>
</gene>
<name>A0A936F3A4_9BACT</name>
<organism evidence="2 3">
    <name type="scientific">Candidatus Geothrix odensensis</name>
    <dbReference type="NCBI Taxonomy" id="2954440"/>
    <lineage>
        <taxon>Bacteria</taxon>
        <taxon>Pseudomonadati</taxon>
        <taxon>Acidobacteriota</taxon>
        <taxon>Holophagae</taxon>
        <taxon>Holophagales</taxon>
        <taxon>Holophagaceae</taxon>
        <taxon>Geothrix</taxon>
    </lineage>
</organism>
<comment type="caution">
    <text evidence="2">The sequence shown here is derived from an EMBL/GenBank/DDBJ whole genome shotgun (WGS) entry which is preliminary data.</text>
</comment>
<evidence type="ECO:0000313" key="2">
    <source>
        <dbReference type="EMBL" id="MBK8573113.1"/>
    </source>
</evidence>
<dbReference type="AlphaFoldDB" id="A0A936F3A4"/>
<feature type="region of interest" description="Disordered" evidence="1">
    <location>
        <begin position="139"/>
        <end position="165"/>
    </location>
</feature>
<reference evidence="2 3" key="1">
    <citation type="submission" date="2020-10" db="EMBL/GenBank/DDBJ databases">
        <title>Connecting structure to function with the recovery of over 1000 high-quality activated sludge metagenome-assembled genomes encoding full-length rRNA genes using long-read sequencing.</title>
        <authorList>
            <person name="Singleton C.M."/>
            <person name="Petriglieri F."/>
            <person name="Kristensen J.M."/>
            <person name="Kirkegaard R.H."/>
            <person name="Michaelsen T.Y."/>
            <person name="Andersen M.H."/>
            <person name="Karst S.M."/>
            <person name="Dueholm M.S."/>
            <person name="Nielsen P.H."/>
            <person name="Albertsen M."/>
        </authorList>
    </citation>
    <scope>NUCLEOTIDE SEQUENCE [LARGE SCALE GENOMIC DNA]</scope>
    <source>
        <strain evidence="2">OdNE_18-Q3-R46-58_MAXAC.008</strain>
    </source>
</reference>
<evidence type="ECO:0000256" key="1">
    <source>
        <dbReference type="SAM" id="MobiDB-lite"/>
    </source>
</evidence>
<evidence type="ECO:0000313" key="3">
    <source>
        <dbReference type="Proteomes" id="UP000709959"/>
    </source>
</evidence>
<sequence length="245" mass="26559">MVDTAPRWREIHDLRPWRRWLGGGLHGLALLGQVACHLLRGSRVLHLTTSGQLAILRDIAMLRLARAFGVRSLYHLRFGRIPELAAQGTPEVASARQALRLATTVLAIDRSTEAALRHHLPDLDLRLLPNCADLAALPTPAPSAERPHRPVPRLGDPQQEVSRTCSRPGATWGILLAAGARRPRGTRLPPGSGRPVSPGPVTFTGALATAKSHGPDGHCRPLRAAQPREGFLMLSLKPWPWAGPS</sequence>
<protein>
    <submittedName>
        <fullName evidence="2">Uncharacterized protein</fullName>
    </submittedName>
</protein>